<dbReference type="InterPro" id="IPR046938">
    <property type="entry name" value="DNA_clamp_sf"/>
</dbReference>
<feature type="domain" description="Proliferating cell nuclear antigen PCNA N-terminal" evidence="3">
    <location>
        <begin position="5"/>
        <end position="135"/>
    </location>
</feature>
<dbReference type="Pfam" id="PF00705">
    <property type="entry name" value="PCNA_N"/>
    <property type="match status" value="1"/>
</dbReference>
<dbReference type="GO" id="GO:0006298">
    <property type="term" value="P:mismatch repair"/>
    <property type="evidence" value="ECO:0007669"/>
    <property type="project" value="TreeGrafter"/>
</dbReference>
<name>A0A5J6VMG1_9VIRU</name>
<evidence type="ECO:0000256" key="1">
    <source>
        <dbReference type="ARBA" id="ARBA00010462"/>
    </source>
</evidence>
<protein>
    <submittedName>
        <fullName evidence="5">Proliferating cell nuclear antigen</fullName>
    </submittedName>
</protein>
<dbReference type="PANTHER" id="PTHR11352:SF0">
    <property type="entry name" value="PROLIFERATING CELL NUCLEAR ANTIGEN"/>
    <property type="match status" value="1"/>
</dbReference>
<reference evidence="5" key="1">
    <citation type="journal article" date="2019" name="Philos. Trans. R. Soc. Lond., B, Biol. Sci.">
        <title>Targeted metagenomic recovery of four divergent viruses reveals shared and distinctive characteristics of giant viruses of marine eukaryotes.</title>
        <authorList>
            <person name="Needham D.M."/>
            <person name="Poirier C."/>
            <person name="Hehenberger E."/>
            <person name="Jimenez V."/>
            <person name="Swalwell J.E."/>
            <person name="Santoro A.E."/>
            <person name="Worden A.Z."/>
        </authorList>
    </citation>
    <scope>NUCLEOTIDE SEQUENCE</scope>
    <source>
        <strain evidence="5">MPacV-611</strain>
    </source>
</reference>
<dbReference type="GO" id="GO:0006275">
    <property type="term" value="P:regulation of DNA replication"/>
    <property type="evidence" value="ECO:0007669"/>
    <property type="project" value="InterPro"/>
</dbReference>
<organism evidence="5">
    <name type="scientific">Megaviridae environmental sample</name>
    <dbReference type="NCBI Taxonomy" id="1737588"/>
    <lineage>
        <taxon>Viruses</taxon>
        <taxon>Varidnaviria</taxon>
        <taxon>Bamfordvirae</taxon>
        <taxon>Nucleocytoviricota</taxon>
        <taxon>Megaviricetes</taxon>
        <taxon>Imitervirales</taxon>
        <taxon>Mimiviridae</taxon>
        <taxon>environmental samples</taxon>
    </lineage>
</organism>
<dbReference type="InterPro" id="IPR022648">
    <property type="entry name" value="Pr_cel_nuc_antig_N"/>
</dbReference>
<dbReference type="Gene3D" id="3.70.10.10">
    <property type="match status" value="1"/>
</dbReference>
<proteinExistence type="inferred from homology"/>
<comment type="similarity">
    <text evidence="1">Belongs to the PCNA family.</text>
</comment>
<evidence type="ECO:0000259" key="3">
    <source>
        <dbReference type="Pfam" id="PF00705"/>
    </source>
</evidence>
<dbReference type="SUPFAM" id="SSF55979">
    <property type="entry name" value="DNA clamp"/>
    <property type="match status" value="2"/>
</dbReference>
<dbReference type="CDD" id="cd00577">
    <property type="entry name" value="PCNA"/>
    <property type="match status" value="1"/>
</dbReference>
<dbReference type="InterPro" id="IPR022649">
    <property type="entry name" value="Pr_cel_nuc_antig_C"/>
</dbReference>
<dbReference type="GO" id="GO:0019985">
    <property type="term" value="P:translesion synthesis"/>
    <property type="evidence" value="ECO:0007669"/>
    <property type="project" value="TreeGrafter"/>
</dbReference>
<dbReference type="PANTHER" id="PTHR11352">
    <property type="entry name" value="PROLIFERATING CELL NUCLEAR ANTIGEN"/>
    <property type="match status" value="1"/>
</dbReference>
<keyword evidence="2" id="KW-0238">DNA-binding</keyword>
<dbReference type="NCBIfam" id="TIGR00590">
    <property type="entry name" value="pcna"/>
    <property type="match status" value="1"/>
</dbReference>
<sequence>MVNILELKTTQTGPIKILIDTLNSLLNDVSITFYPYNIDENTTGGIIIKEVNKTNSILVHCKLDADKFNSYSYNYKLNKLTIGINLNNFLKCLKCMNNFDTMYWSIDSDDINKLVMILENDKEKKTFRINLMDLENINYEIEPIEFPYSIVMNSSDFHKYCKDMSSTTNKIEIKCTKNTVIFSGKGDIGVIDFELPTTTGGLLIDTNNNKDSIVQGWFELKYLIIFTKCTNLCNQVTLFLKNDYPLIVQYSVAALGDIKLVLSQSKPKDYF</sequence>
<dbReference type="GO" id="GO:0030337">
    <property type="term" value="F:DNA polymerase processivity factor activity"/>
    <property type="evidence" value="ECO:0007669"/>
    <property type="project" value="InterPro"/>
</dbReference>
<accession>A0A5J6VMG1</accession>
<dbReference type="InterPro" id="IPR000730">
    <property type="entry name" value="Pr_cel_nuc_antig"/>
</dbReference>
<evidence type="ECO:0000256" key="2">
    <source>
        <dbReference type="ARBA" id="ARBA00023125"/>
    </source>
</evidence>
<evidence type="ECO:0000313" key="5">
    <source>
        <dbReference type="EMBL" id="QFG74654.1"/>
    </source>
</evidence>
<evidence type="ECO:0000259" key="4">
    <source>
        <dbReference type="Pfam" id="PF02747"/>
    </source>
</evidence>
<dbReference type="GO" id="GO:0006272">
    <property type="term" value="P:leading strand elongation"/>
    <property type="evidence" value="ECO:0007669"/>
    <property type="project" value="TreeGrafter"/>
</dbReference>
<dbReference type="GO" id="GO:0003677">
    <property type="term" value="F:DNA binding"/>
    <property type="evidence" value="ECO:0007669"/>
    <property type="project" value="UniProtKB-KW"/>
</dbReference>
<dbReference type="Pfam" id="PF02747">
    <property type="entry name" value="PCNA_C"/>
    <property type="match status" value="1"/>
</dbReference>
<feature type="domain" description="Proliferating cell nuclear antigen PCNA C-terminal" evidence="4">
    <location>
        <begin position="141"/>
        <end position="262"/>
    </location>
</feature>
<dbReference type="EMBL" id="MN448289">
    <property type="protein sequence ID" value="QFG74654.1"/>
    <property type="molecule type" value="Genomic_DNA"/>
</dbReference>